<keyword evidence="2" id="KW-1185">Reference proteome</keyword>
<accession>A0ACC0KUK8</accession>
<name>A0ACC0KUK8_CHOFU</name>
<reference evidence="1 2" key="1">
    <citation type="journal article" date="2022" name="Genome Biol. Evol.">
        <title>The Spruce Budworm Genome: Reconstructing the Evolutionary History of Antifreeze Proteins.</title>
        <authorList>
            <person name="Beliveau C."/>
            <person name="Gagne P."/>
            <person name="Picq S."/>
            <person name="Vernygora O."/>
            <person name="Keeling C.I."/>
            <person name="Pinkney K."/>
            <person name="Doucet D."/>
            <person name="Wen F."/>
            <person name="Johnston J.S."/>
            <person name="Maaroufi H."/>
            <person name="Boyle B."/>
            <person name="Laroche J."/>
            <person name="Dewar K."/>
            <person name="Juretic N."/>
            <person name="Blackburn G."/>
            <person name="Nisole A."/>
            <person name="Brunet B."/>
            <person name="Brandao M."/>
            <person name="Lumley L."/>
            <person name="Duan J."/>
            <person name="Quan G."/>
            <person name="Lucarotti C.J."/>
            <person name="Roe A.D."/>
            <person name="Sperling F.A.H."/>
            <person name="Levesque R.C."/>
            <person name="Cusson M."/>
        </authorList>
    </citation>
    <scope>NUCLEOTIDE SEQUENCE [LARGE SCALE GENOMIC DNA]</scope>
    <source>
        <strain evidence="1">Glfc:IPQL:Cfum</strain>
    </source>
</reference>
<organism evidence="1 2">
    <name type="scientific">Choristoneura fumiferana</name>
    <name type="common">Spruce budworm moth</name>
    <name type="synonym">Archips fumiferana</name>
    <dbReference type="NCBI Taxonomy" id="7141"/>
    <lineage>
        <taxon>Eukaryota</taxon>
        <taxon>Metazoa</taxon>
        <taxon>Ecdysozoa</taxon>
        <taxon>Arthropoda</taxon>
        <taxon>Hexapoda</taxon>
        <taxon>Insecta</taxon>
        <taxon>Pterygota</taxon>
        <taxon>Neoptera</taxon>
        <taxon>Endopterygota</taxon>
        <taxon>Lepidoptera</taxon>
        <taxon>Glossata</taxon>
        <taxon>Ditrysia</taxon>
        <taxon>Tortricoidea</taxon>
        <taxon>Tortricidae</taxon>
        <taxon>Tortricinae</taxon>
        <taxon>Choristoneura</taxon>
    </lineage>
</organism>
<protein>
    <submittedName>
        <fullName evidence="1">Uncharacterized protein</fullName>
    </submittedName>
</protein>
<evidence type="ECO:0000313" key="2">
    <source>
        <dbReference type="Proteomes" id="UP001064048"/>
    </source>
</evidence>
<gene>
    <name evidence="1" type="ORF">MSG28_001420</name>
</gene>
<dbReference type="EMBL" id="CM046102">
    <property type="protein sequence ID" value="KAI8439970.1"/>
    <property type="molecule type" value="Genomic_DNA"/>
</dbReference>
<evidence type="ECO:0000313" key="1">
    <source>
        <dbReference type="EMBL" id="KAI8439970.1"/>
    </source>
</evidence>
<comment type="caution">
    <text evidence="1">The sequence shown here is derived from an EMBL/GenBank/DDBJ whole genome shotgun (WGS) entry which is preliminary data.</text>
</comment>
<dbReference type="Proteomes" id="UP001064048">
    <property type="component" value="Chromosome 2"/>
</dbReference>
<proteinExistence type="predicted"/>
<sequence>MPKHFSPSIEIMSRRRLEPDLNTIAKRLKTLENKVNVADTSESEDWPVEFLDSSEDDGVADDPILEQNEEVKEEIVKIEDDTFNIPDEIRVLLGDVQDPSKNLGKKIIQELSSKVEMVLKEGLKKEERETITNRNNAPENCQFLGAPKLNAEIAATLNYRQIQGDKKMASRQNKIGTALAAILQVTDNIIKQGDKENVVPLIDAINLLADSQHYDTKMRKSAIIPLLDKKLLNFLNDTPNTLDGHLFGKDLGNKIRQYKSVGRQGANIKAKNFISNQANISQSQRPKPEGGQYNVSGTNNPNNYRKNNQTKKFRGKFNTDKTQFQSKMNNVQRTAAYKK</sequence>